<keyword evidence="1" id="KW-0812">Transmembrane</keyword>
<evidence type="ECO:0000256" key="1">
    <source>
        <dbReference type="SAM" id="Phobius"/>
    </source>
</evidence>
<dbReference type="AlphaFoldDB" id="A0A1H3K9W2"/>
<dbReference type="Proteomes" id="UP000198625">
    <property type="component" value="Unassembled WGS sequence"/>
</dbReference>
<accession>A0A1H3K9W2</accession>
<reference evidence="3 4" key="1">
    <citation type="submission" date="2016-10" db="EMBL/GenBank/DDBJ databases">
        <authorList>
            <person name="de Groot N.N."/>
        </authorList>
    </citation>
    <scope>NUCLEOTIDE SEQUENCE [LARGE SCALE GENOMIC DNA]</scope>
    <source>
        <strain evidence="3 4">DSM 21650</strain>
    </source>
</reference>
<keyword evidence="4" id="KW-1185">Reference proteome</keyword>
<sequence>MSHKNMKLNKNKRTNNNKVKKSNRKWVLIITLWTFVLAIGVSLISEVILRNFNIFFAFICLIFVIIFGVFFDIIGIAVTASDEKTFHSMAANKIKEAKYAVKLVKNAGRVSNFCNDVIGDISGIVSGAAGTIIVMKLVSEYGLTKGAILSVIMSGLIASLTVGGKAIGKEIALKKSDNIIFFTAKFVMILDIKLRINILPEQKNNKNK</sequence>
<protein>
    <recommendedName>
        <fullName evidence="2">CNNM transmembrane domain-containing protein</fullName>
    </recommendedName>
</protein>
<gene>
    <name evidence="3" type="ORF">SAMN05660462_00179</name>
</gene>
<dbReference type="Pfam" id="PF01595">
    <property type="entry name" value="CNNM"/>
    <property type="match status" value="1"/>
</dbReference>
<feature type="transmembrane region" description="Helical" evidence="1">
    <location>
        <begin position="179"/>
        <end position="198"/>
    </location>
</feature>
<keyword evidence="1" id="KW-1133">Transmembrane helix</keyword>
<evidence type="ECO:0000259" key="2">
    <source>
        <dbReference type="Pfam" id="PF01595"/>
    </source>
</evidence>
<dbReference type="STRING" id="415015.SAMN05660462_00179"/>
<dbReference type="InterPro" id="IPR002550">
    <property type="entry name" value="CNNM"/>
</dbReference>
<feature type="domain" description="CNNM transmembrane" evidence="2">
    <location>
        <begin position="60"/>
        <end position="190"/>
    </location>
</feature>
<proteinExistence type="predicted"/>
<name>A0A1H3K9W2_9FIRM</name>
<feature type="transmembrane region" description="Helical" evidence="1">
    <location>
        <begin position="54"/>
        <end position="80"/>
    </location>
</feature>
<evidence type="ECO:0000313" key="4">
    <source>
        <dbReference type="Proteomes" id="UP000198625"/>
    </source>
</evidence>
<keyword evidence="1" id="KW-0472">Membrane</keyword>
<evidence type="ECO:0000313" key="3">
    <source>
        <dbReference type="EMBL" id="SDY48585.1"/>
    </source>
</evidence>
<dbReference type="EMBL" id="FNQE01000001">
    <property type="protein sequence ID" value="SDY48585.1"/>
    <property type="molecule type" value="Genomic_DNA"/>
</dbReference>
<organism evidence="3 4">
    <name type="scientific">Proteiniborus ethanoligenes</name>
    <dbReference type="NCBI Taxonomy" id="415015"/>
    <lineage>
        <taxon>Bacteria</taxon>
        <taxon>Bacillati</taxon>
        <taxon>Bacillota</taxon>
        <taxon>Clostridia</taxon>
        <taxon>Eubacteriales</taxon>
        <taxon>Proteiniborus</taxon>
    </lineage>
</organism>
<feature type="transmembrane region" description="Helical" evidence="1">
    <location>
        <begin position="26"/>
        <end position="48"/>
    </location>
</feature>
<dbReference type="RefSeq" id="WP_244270428.1">
    <property type="nucleotide sequence ID" value="NZ_FNQE01000001.1"/>
</dbReference>
<feature type="transmembrane region" description="Helical" evidence="1">
    <location>
        <begin position="146"/>
        <end position="167"/>
    </location>
</feature>